<organism evidence="1 2">
    <name type="scientific">Amycolatopsis mediterranei (strain S699)</name>
    <name type="common">Nocardia mediterranei</name>
    <dbReference type="NCBI Taxonomy" id="713604"/>
    <lineage>
        <taxon>Bacteria</taxon>
        <taxon>Bacillati</taxon>
        <taxon>Actinomycetota</taxon>
        <taxon>Actinomycetes</taxon>
        <taxon>Pseudonocardiales</taxon>
        <taxon>Pseudonocardiaceae</taxon>
        <taxon>Amycolatopsis</taxon>
    </lineage>
</organism>
<accession>A0A9R0P5F2</accession>
<reference evidence="1 2" key="1">
    <citation type="journal article" date="2011" name="J. Bacteriol.">
        <title>Whole genome sequence of the rifamycin B-producing strain Amycolatopsis mediterranei S699.</title>
        <authorList>
            <person name="Verma M."/>
            <person name="Kaur J."/>
            <person name="Kumar M."/>
            <person name="Kumari K."/>
            <person name="Saxena A."/>
            <person name="Anand S."/>
            <person name="Nigam A."/>
            <person name="Ravi V."/>
            <person name="Raghuvanshi S."/>
            <person name="Khurana P."/>
            <person name="Tyagi A.K."/>
            <person name="Khurana J.P."/>
            <person name="Lal R."/>
        </authorList>
    </citation>
    <scope>NUCLEOTIDE SEQUENCE [LARGE SCALE GENOMIC DNA]</scope>
    <source>
        <strain evidence="1 2">S699</strain>
    </source>
</reference>
<gene>
    <name evidence="1" type="ordered locus">RAM_40195</name>
</gene>
<name>A0A9R0P5F2_AMYMS</name>
<dbReference type="EMBL" id="CP002896">
    <property type="protein sequence ID" value="AEK46506.1"/>
    <property type="molecule type" value="Genomic_DNA"/>
</dbReference>
<keyword evidence="2" id="KW-1185">Reference proteome</keyword>
<evidence type="ECO:0008006" key="3">
    <source>
        <dbReference type="Google" id="ProtNLM"/>
    </source>
</evidence>
<proteinExistence type="predicted"/>
<evidence type="ECO:0000313" key="1">
    <source>
        <dbReference type="EMBL" id="AEK46506.1"/>
    </source>
</evidence>
<sequence>MLMTRAEPRDNWFYPRDIEDDLKGTDLPEEIVAETLACAWEYTRCVIPQFIDWDRYIAFTRIIVIGIIAEFRGGLVDVAAGDNLLGYDLDELLDTVFAGTPGHEEMAREYRTFLLITADKSSERCNSELFRRYVNALTRSPKDWFRLRDSDALARFTIAAAMACNDITDTWFSEEEFQILTELGDTLYDAVAYYKHRAEGETNSTFAYVGHELRAESYRRCREALWALDVAWARAPAHRATINFLRYFGGPIHMMMRRYRFTEEDLTIGRPETEHVVAQTRQNIKLWHRVDVTEKSTHSVRYANVVARSEELMFPGLADMLESAADAHCDHCRHRLSYGAEPLGRFGGVELCDSCRADWATYLRTFPARAAEVFPLVGVEQAIVGLA</sequence>
<evidence type="ECO:0000313" key="2">
    <source>
        <dbReference type="Proteomes" id="UP000006138"/>
    </source>
</evidence>
<dbReference type="AlphaFoldDB" id="A0A9R0P5F2"/>
<dbReference type="KEGG" id="amn:RAM_40195"/>
<protein>
    <recommendedName>
        <fullName evidence="3">ABA 3 protein</fullName>
    </recommendedName>
</protein>
<dbReference type="Proteomes" id="UP000006138">
    <property type="component" value="Chromosome"/>
</dbReference>